<dbReference type="InterPro" id="IPR029058">
    <property type="entry name" value="AB_hydrolase_fold"/>
</dbReference>
<accession>A0A245ZR24</accession>
<keyword evidence="2" id="KW-1185">Reference proteome</keyword>
<evidence type="ECO:0008006" key="3">
    <source>
        <dbReference type="Google" id="ProtNLM"/>
    </source>
</evidence>
<evidence type="ECO:0000313" key="2">
    <source>
        <dbReference type="Proteomes" id="UP000197783"/>
    </source>
</evidence>
<sequence length="274" mass="28729">MDTEALRVTTPQAKMNRHHLTFSSMNETLVGTLDSAPGATGLLIVSGGNEIRAGAHRGMAMLAARLAWSGTPVFRYDRRGVGDSGGSNQGFRGAREDLLAATDAFRAAAPHVTRLIGFGNCDAATTLAWWGCDAGCDALVLANPWIVETTASLPPRAAIKAHYAARLRDPAAWKRMATGGLSLGKLLRGLGKVAVPEQPGELARSTLGAIAGWGENATVVLARHDGTAIAYADAAQRAGVCPRTVTIETGSHSFARPRDAAALETVIRRALNEP</sequence>
<dbReference type="AlphaFoldDB" id="A0A245ZR24"/>
<name>A0A245ZR24_9SPHN</name>
<protein>
    <recommendedName>
        <fullName evidence="3">Alpha/beta hydrolase family protein</fullName>
    </recommendedName>
</protein>
<comment type="caution">
    <text evidence="1">The sequence shown here is derived from an EMBL/GenBank/DDBJ whole genome shotgun (WGS) entry which is preliminary data.</text>
</comment>
<gene>
    <name evidence="1" type="ORF">SPMU_05020</name>
</gene>
<dbReference type="InterPro" id="IPR017531">
    <property type="entry name" value="Hydrolase-1_PEP"/>
</dbReference>
<dbReference type="NCBIfam" id="TIGR03100">
    <property type="entry name" value="hydr1_PEP"/>
    <property type="match status" value="1"/>
</dbReference>
<evidence type="ECO:0000313" key="1">
    <source>
        <dbReference type="EMBL" id="OWK32181.1"/>
    </source>
</evidence>
<dbReference type="EMBL" id="NBBJ01000001">
    <property type="protein sequence ID" value="OWK32181.1"/>
    <property type="molecule type" value="Genomic_DNA"/>
</dbReference>
<reference evidence="1 2" key="1">
    <citation type="submission" date="2017-03" db="EMBL/GenBank/DDBJ databases">
        <title>Genome sequence of Sphingomonas mucosissima DSM 17494.</title>
        <authorList>
            <person name="Poehlein A."/>
            <person name="Wuebbeler J.H."/>
            <person name="Steinbuechel A."/>
            <person name="Daniel R."/>
        </authorList>
    </citation>
    <scope>NUCLEOTIDE SEQUENCE [LARGE SCALE GENOMIC DNA]</scope>
    <source>
        <strain evidence="1 2">DSM 17494</strain>
    </source>
</reference>
<organism evidence="1 2">
    <name type="scientific">Sphingomonas mucosissima</name>
    <dbReference type="NCBI Taxonomy" id="370959"/>
    <lineage>
        <taxon>Bacteria</taxon>
        <taxon>Pseudomonadati</taxon>
        <taxon>Pseudomonadota</taxon>
        <taxon>Alphaproteobacteria</taxon>
        <taxon>Sphingomonadales</taxon>
        <taxon>Sphingomonadaceae</taxon>
        <taxon>Sphingomonas</taxon>
    </lineage>
</organism>
<dbReference type="Proteomes" id="UP000197783">
    <property type="component" value="Unassembled WGS sequence"/>
</dbReference>
<proteinExistence type="predicted"/>
<dbReference type="Gene3D" id="3.40.50.1820">
    <property type="entry name" value="alpha/beta hydrolase"/>
    <property type="match status" value="1"/>
</dbReference>
<dbReference type="SUPFAM" id="SSF53474">
    <property type="entry name" value="alpha/beta-Hydrolases"/>
    <property type="match status" value="1"/>
</dbReference>
<dbReference type="RefSeq" id="WP_245832676.1">
    <property type="nucleotide sequence ID" value="NZ_NBBJ01000001.1"/>
</dbReference>